<dbReference type="Pfam" id="PF13377">
    <property type="entry name" value="Peripla_BP_3"/>
    <property type="match status" value="1"/>
</dbReference>
<evidence type="ECO:0000256" key="1">
    <source>
        <dbReference type="ARBA" id="ARBA00023015"/>
    </source>
</evidence>
<keyword evidence="1" id="KW-0805">Transcription regulation</keyword>
<dbReference type="KEGG" id="ica:Intca_0073"/>
<dbReference type="SMART" id="SM00354">
    <property type="entry name" value="HTH_LACI"/>
    <property type="match status" value="1"/>
</dbReference>
<dbReference type="PANTHER" id="PTHR30146">
    <property type="entry name" value="LACI-RELATED TRANSCRIPTIONAL REPRESSOR"/>
    <property type="match status" value="1"/>
</dbReference>
<proteinExistence type="predicted"/>
<dbReference type="GO" id="GO:0000976">
    <property type="term" value="F:transcription cis-regulatory region binding"/>
    <property type="evidence" value="ECO:0007669"/>
    <property type="project" value="TreeGrafter"/>
</dbReference>
<organism evidence="5 6">
    <name type="scientific">Intrasporangium calvum (strain ATCC 23552 / DSM 43043 / JCM 3097 / NBRC 12989 / NCIMB 10167 / NRRL B-3866 / 7 KIP)</name>
    <dbReference type="NCBI Taxonomy" id="710696"/>
    <lineage>
        <taxon>Bacteria</taxon>
        <taxon>Bacillati</taxon>
        <taxon>Actinomycetota</taxon>
        <taxon>Actinomycetes</taxon>
        <taxon>Micrococcales</taxon>
        <taxon>Intrasporangiaceae</taxon>
        <taxon>Intrasporangium</taxon>
    </lineage>
</organism>
<sequence>MTAESRDRTTSRPTMADIAAEAHVSVKTVSRVVNHEPGVRPDTAERVRGVIERIGFRRGDSGSTLRHGRTFTIGLVVEDLADPFYSQISAAVEREARIHRYLLVTASAEGSPTRERSVLKGLVARRVDGLVVVPAGETPVADPTVISSRTPVVYLDRPVLSETPVDTVLSDNLGGIRSAVEHLVAHGHRRIGFLGDSPDVWTARQRREGFITTLRDLRLPGTPLVAMGPHTPETVRTALTRWTSGADPVTAVITGNTRVTIPALTSLHHWATQLSYVAYDDFELSDVVEPAVTVVHQDPAAMGQKAAQQLFARLLGDEGPAQVVVLPTRLIVRASGVPRHPGRDVRTVSAS</sequence>
<dbReference type="HOGENOM" id="CLU_037628_6_0_11"/>
<dbReference type="PANTHER" id="PTHR30146:SF109">
    <property type="entry name" value="HTH-TYPE TRANSCRIPTIONAL REGULATOR GALS"/>
    <property type="match status" value="1"/>
</dbReference>
<keyword evidence="3" id="KW-0804">Transcription</keyword>
<keyword evidence="2" id="KW-0238">DNA-binding</keyword>
<protein>
    <submittedName>
        <fullName evidence="5">Transcriptional regulator, LacI family</fullName>
    </submittedName>
</protein>
<dbReference type="SUPFAM" id="SSF53822">
    <property type="entry name" value="Periplasmic binding protein-like I"/>
    <property type="match status" value="1"/>
</dbReference>
<dbReference type="AlphaFoldDB" id="E6SEN4"/>
<dbReference type="Proteomes" id="UP000008914">
    <property type="component" value="Chromosome"/>
</dbReference>
<dbReference type="Pfam" id="PF00356">
    <property type="entry name" value="LacI"/>
    <property type="match status" value="1"/>
</dbReference>
<accession>E6SEN4</accession>
<feature type="domain" description="HTH lacI-type" evidence="4">
    <location>
        <begin position="13"/>
        <end position="67"/>
    </location>
</feature>
<dbReference type="PROSITE" id="PS00356">
    <property type="entry name" value="HTH_LACI_1"/>
    <property type="match status" value="1"/>
</dbReference>
<dbReference type="Gene3D" id="1.10.260.40">
    <property type="entry name" value="lambda repressor-like DNA-binding domains"/>
    <property type="match status" value="1"/>
</dbReference>
<evidence type="ECO:0000313" key="5">
    <source>
        <dbReference type="EMBL" id="ADU46635.1"/>
    </source>
</evidence>
<dbReference type="InterPro" id="IPR028082">
    <property type="entry name" value="Peripla_BP_I"/>
</dbReference>
<name>E6SEN4_INTC7</name>
<evidence type="ECO:0000256" key="3">
    <source>
        <dbReference type="ARBA" id="ARBA00023163"/>
    </source>
</evidence>
<dbReference type="CDD" id="cd01392">
    <property type="entry name" value="HTH_LacI"/>
    <property type="match status" value="1"/>
</dbReference>
<dbReference type="STRING" id="710696.Intca_0073"/>
<dbReference type="GO" id="GO:0003700">
    <property type="term" value="F:DNA-binding transcription factor activity"/>
    <property type="evidence" value="ECO:0007669"/>
    <property type="project" value="TreeGrafter"/>
</dbReference>
<reference evidence="5 6" key="1">
    <citation type="journal article" date="2010" name="Stand. Genomic Sci.">
        <title>Complete genome sequence of Intrasporangium calvum type strain (7 KIP).</title>
        <authorList>
            <person name="Del Rio T.G."/>
            <person name="Chertkov O."/>
            <person name="Yasawong M."/>
            <person name="Lucas S."/>
            <person name="Deshpande S."/>
            <person name="Cheng J.F."/>
            <person name="Detter C."/>
            <person name="Tapia R."/>
            <person name="Han C."/>
            <person name="Goodwin L."/>
            <person name="Pitluck S."/>
            <person name="Liolios K."/>
            <person name="Ivanova N."/>
            <person name="Mavromatis K."/>
            <person name="Pati A."/>
            <person name="Chen A."/>
            <person name="Palaniappan K."/>
            <person name="Land M."/>
            <person name="Hauser L."/>
            <person name="Chang Y.J."/>
            <person name="Jeffries C.D."/>
            <person name="Rohde M."/>
            <person name="Pukall R."/>
            <person name="Sikorski J."/>
            <person name="Goker M."/>
            <person name="Woyke T."/>
            <person name="Bristow J."/>
            <person name="Eisen J.A."/>
            <person name="Markowitz V."/>
            <person name="Hugenholtz P."/>
            <person name="Kyrpides N.C."/>
            <person name="Klenk H.P."/>
            <person name="Lapidus A."/>
        </authorList>
    </citation>
    <scope>NUCLEOTIDE SEQUENCE [LARGE SCALE GENOMIC DNA]</scope>
    <source>
        <strain evidence="6">ATCC 23552 / DSM 43043 / JCM 3097 / NBRC 12989 / 7 KIP</strain>
    </source>
</reference>
<dbReference type="eggNOG" id="COG1609">
    <property type="taxonomic scope" value="Bacteria"/>
</dbReference>
<gene>
    <name evidence="5" type="ordered locus">Intca_0073</name>
</gene>
<evidence type="ECO:0000256" key="2">
    <source>
        <dbReference type="ARBA" id="ARBA00023125"/>
    </source>
</evidence>
<dbReference type="InterPro" id="IPR000843">
    <property type="entry name" value="HTH_LacI"/>
</dbReference>
<dbReference type="PROSITE" id="PS50932">
    <property type="entry name" value="HTH_LACI_2"/>
    <property type="match status" value="1"/>
</dbReference>
<dbReference type="InterPro" id="IPR046335">
    <property type="entry name" value="LacI/GalR-like_sensor"/>
</dbReference>
<evidence type="ECO:0000259" key="4">
    <source>
        <dbReference type="PROSITE" id="PS50932"/>
    </source>
</evidence>
<dbReference type="InterPro" id="IPR010982">
    <property type="entry name" value="Lambda_DNA-bd_dom_sf"/>
</dbReference>
<dbReference type="CDD" id="cd06267">
    <property type="entry name" value="PBP1_LacI_sugar_binding-like"/>
    <property type="match status" value="1"/>
</dbReference>
<keyword evidence="6" id="KW-1185">Reference proteome</keyword>
<dbReference type="SUPFAM" id="SSF47413">
    <property type="entry name" value="lambda repressor-like DNA-binding domains"/>
    <property type="match status" value="1"/>
</dbReference>
<dbReference type="Gene3D" id="3.40.50.2300">
    <property type="match status" value="2"/>
</dbReference>
<dbReference type="EMBL" id="CP002343">
    <property type="protein sequence ID" value="ADU46635.1"/>
    <property type="molecule type" value="Genomic_DNA"/>
</dbReference>
<evidence type="ECO:0000313" key="6">
    <source>
        <dbReference type="Proteomes" id="UP000008914"/>
    </source>
</evidence>